<dbReference type="OrthoDB" id="310895at2759"/>
<dbReference type="Gene3D" id="3.40.309.10">
    <property type="entry name" value="Aldehyde Dehydrogenase, Chain A, domain 2"/>
    <property type="match status" value="1"/>
</dbReference>
<dbReference type="InterPro" id="IPR016161">
    <property type="entry name" value="Ald_DH/histidinol_DH"/>
</dbReference>
<dbReference type="PANTHER" id="PTHR11699">
    <property type="entry name" value="ALDEHYDE DEHYDROGENASE-RELATED"/>
    <property type="match status" value="1"/>
</dbReference>
<keyword evidence="6" id="KW-1185">Reference proteome</keyword>
<dbReference type="InterPro" id="IPR016162">
    <property type="entry name" value="Ald_DH_N"/>
</dbReference>
<dbReference type="GO" id="GO:0016620">
    <property type="term" value="F:oxidoreductase activity, acting on the aldehyde or oxo group of donors, NAD or NADP as acceptor"/>
    <property type="evidence" value="ECO:0007669"/>
    <property type="project" value="InterPro"/>
</dbReference>
<reference evidence="5" key="1">
    <citation type="submission" date="2022-07" db="EMBL/GenBank/DDBJ databases">
        <title>Phylogenomic reconstructions and comparative analyses of Kickxellomycotina fungi.</title>
        <authorList>
            <person name="Reynolds N.K."/>
            <person name="Stajich J.E."/>
            <person name="Barry K."/>
            <person name="Grigoriev I.V."/>
            <person name="Crous P."/>
            <person name="Smith M.E."/>
        </authorList>
    </citation>
    <scope>NUCLEOTIDE SEQUENCE</scope>
    <source>
        <strain evidence="5">RSA 861</strain>
    </source>
</reference>
<evidence type="ECO:0000256" key="3">
    <source>
        <dbReference type="SAM" id="Phobius"/>
    </source>
</evidence>
<feature type="domain" description="Aldehyde dehydrogenase" evidence="4">
    <location>
        <begin position="80"/>
        <end position="546"/>
    </location>
</feature>
<comment type="caution">
    <text evidence="5">The sequence shown here is derived from an EMBL/GenBank/DDBJ whole genome shotgun (WGS) entry which is preliminary data.</text>
</comment>
<dbReference type="EMBL" id="JANBPT010000101">
    <property type="protein sequence ID" value="KAJ1927799.1"/>
    <property type="molecule type" value="Genomic_DNA"/>
</dbReference>
<comment type="similarity">
    <text evidence="1">Belongs to the aldehyde dehydrogenase family.</text>
</comment>
<evidence type="ECO:0000313" key="5">
    <source>
        <dbReference type="EMBL" id="KAJ1927799.1"/>
    </source>
</evidence>
<evidence type="ECO:0000259" key="4">
    <source>
        <dbReference type="Pfam" id="PF00171"/>
    </source>
</evidence>
<gene>
    <name evidence="5" type="primary">MSC7_2</name>
    <name evidence="5" type="ORF">IWQ60_002616</name>
</gene>
<accession>A0A9W8E1G6</accession>
<dbReference type="Proteomes" id="UP001150569">
    <property type="component" value="Unassembled WGS sequence"/>
</dbReference>
<dbReference type="InterPro" id="IPR016160">
    <property type="entry name" value="Ald_DH_CS_CYS"/>
</dbReference>
<dbReference type="Pfam" id="PF00171">
    <property type="entry name" value="Aldedh"/>
    <property type="match status" value="1"/>
</dbReference>
<keyword evidence="2" id="KW-0560">Oxidoreductase</keyword>
<protein>
    <submittedName>
        <fullName evidence="5">Meiotic Sister-Chromatid recombination aldehyde dehydrogenase</fullName>
    </submittedName>
</protein>
<keyword evidence="3" id="KW-0812">Transmembrane</keyword>
<proteinExistence type="inferred from homology"/>
<sequence>MTTYTTILENWPIEIRAVPVNLTALGIALGLVFLSCLYLLRRPGPVPVPTVRLNLPKECQTVDQADEDDKARVLTGAGPDHIQCYDPATGRALGTVPITRSDEIPVMVESCRHAQTKWASSSYAERRRLLSAILDFVVSNQDVICRISARDSGKTYLDAQLGEILTTCEKLKWTIAYGEKALQPEYRETSSMLMYKHAIVEYLPLGVQGALVSWNYPFHNLMGPIITALFAGNGIVIKASEFVVWSASIYIDHLRRIIAAHGHDPNLVQVVLGYRETGEALVRSAVNHITFIGSTVVGREIMRNAAPRLTPTVLELGGKDCLILRHDCDPAQVAPLALRGVFQNCGQNCIGIERILVHADVYDPFVKLVVDRVRQLKLGASLDEPGIDQGAMTTGLPHIARLEALVAEAVRDGAQLVTGGHSWNHPRYPRGTYFAPTILTHVTPAMRISQEEHFGPLMVIMGPYADDTALVDVANACPFGLGGSIFTRDTAAGLALGRRLRTGMTNVNDFGANYLCQSLPFGGVDQSGVGRFAGYEGLRGVCLTKAMTVDRFLGVIQTAIPDILQYPVGNEYAVNAFSRALVDLFYASAWRAKLAAVAVLTGLRRG</sequence>
<keyword evidence="3" id="KW-1133">Transmembrane helix</keyword>
<organism evidence="5 6">
    <name type="scientific">Tieghemiomyces parasiticus</name>
    <dbReference type="NCBI Taxonomy" id="78921"/>
    <lineage>
        <taxon>Eukaryota</taxon>
        <taxon>Fungi</taxon>
        <taxon>Fungi incertae sedis</taxon>
        <taxon>Zoopagomycota</taxon>
        <taxon>Kickxellomycotina</taxon>
        <taxon>Dimargaritomycetes</taxon>
        <taxon>Dimargaritales</taxon>
        <taxon>Dimargaritaceae</taxon>
        <taxon>Tieghemiomyces</taxon>
    </lineage>
</organism>
<evidence type="ECO:0000313" key="6">
    <source>
        <dbReference type="Proteomes" id="UP001150569"/>
    </source>
</evidence>
<evidence type="ECO:0000256" key="1">
    <source>
        <dbReference type="ARBA" id="ARBA00009986"/>
    </source>
</evidence>
<dbReference type="SUPFAM" id="SSF53720">
    <property type="entry name" value="ALDH-like"/>
    <property type="match status" value="1"/>
</dbReference>
<keyword evidence="3" id="KW-0472">Membrane</keyword>
<dbReference type="InterPro" id="IPR015590">
    <property type="entry name" value="Aldehyde_DH_dom"/>
</dbReference>
<dbReference type="PROSITE" id="PS00070">
    <property type="entry name" value="ALDEHYDE_DEHYDR_CYS"/>
    <property type="match status" value="1"/>
</dbReference>
<feature type="transmembrane region" description="Helical" evidence="3">
    <location>
        <begin position="20"/>
        <end position="40"/>
    </location>
</feature>
<dbReference type="InterPro" id="IPR016163">
    <property type="entry name" value="Ald_DH_C"/>
</dbReference>
<dbReference type="AlphaFoldDB" id="A0A9W8E1G6"/>
<dbReference type="Gene3D" id="3.40.605.10">
    <property type="entry name" value="Aldehyde Dehydrogenase, Chain A, domain 1"/>
    <property type="match status" value="1"/>
</dbReference>
<evidence type="ECO:0000256" key="2">
    <source>
        <dbReference type="ARBA" id="ARBA00023002"/>
    </source>
</evidence>
<name>A0A9W8E1G6_9FUNG</name>